<keyword evidence="1" id="KW-0238">DNA-binding</keyword>
<evidence type="ECO:0000313" key="1">
    <source>
        <dbReference type="EMBL" id="MWG34876.1"/>
    </source>
</evidence>
<protein>
    <submittedName>
        <fullName evidence="1">Winged helix DNA-binding domain-containing protein</fullName>
    </submittedName>
</protein>
<dbReference type="AlphaFoldDB" id="A0A6B0GJ11"/>
<dbReference type="Pfam" id="PF06224">
    <property type="entry name" value="AlkZ-like"/>
    <property type="match status" value="1"/>
</dbReference>
<dbReference type="PANTHER" id="PTHR38479">
    <property type="entry name" value="LMO0824 PROTEIN"/>
    <property type="match status" value="1"/>
</dbReference>
<sequence>MPHSIERAVRTRLREQRIAPRASEDTPVADVVRDVVGIQAQEKPAAALSLRARRRGLTTVDIEHALYEERSIVRTWCMRGTLHYVATEDLPWLLALCGPTFATRGPEPRRLAAWGLDNDTAETAVETIGEVLADEGPLTKQGIAEALVARGTDVDPSTQAPWFLIRRAALCGVCCEVAPIDGKNAYDRLDSWVDLDDPPADDERLATLARRYLTAYGPATRADFAAWCGLYATDVKTAWASLADETTEVPAPGGMASVLDTVADVALDDPLVPFPTVRLLGGYDSYLLGYAKENRVIPNDTESHLWPGGGIIRPAVVRDGWTMGIWRLDRSRATTAVEVTPLGPLDDARAELAAEASDVGRFLGEPVELRLEPRLEW</sequence>
<dbReference type="PANTHER" id="PTHR38479:SF2">
    <property type="entry name" value="WINGED HELIX DNA-BINDING DOMAIN-CONTAINING PROTEIN"/>
    <property type="match status" value="1"/>
</dbReference>
<gene>
    <name evidence="1" type="ORF">GQS65_10290</name>
</gene>
<dbReference type="GO" id="GO:0003677">
    <property type="term" value="F:DNA binding"/>
    <property type="evidence" value="ECO:0007669"/>
    <property type="project" value="UniProtKB-KW"/>
</dbReference>
<dbReference type="InterPro" id="IPR009351">
    <property type="entry name" value="AlkZ-like"/>
</dbReference>
<dbReference type="Proteomes" id="UP000451471">
    <property type="component" value="Unassembled WGS sequence"/>
</dbReference>
<accession>A0A6B0GJ11</accession>
<proteinExistence type="predicted"/>
<keyword evidence="2" id="KW-1185">Reference proteome</keyword>
<dbReference type="OrthoDB" id="303731at2157"/>
<dbReference type="EMBL" id="WSZK01000015">
    <property type="protein sequence ID" value="MWG34876.1"/>
    <property type="molecule type" value="Genomic_DNA"/>
</dbReference>
<comment type="caution">
    <text evidence="1">The sequence shown here is derived from an EMBL/GenBank/DDBJ whole genome shotgun (WGS) entry which is preliminary data.</text>
</comment>
<evidence type="ECO:0000313" key="2">
    <source>
        <dbReference type="Proteomes" id="UP000451471"/>
    </source>
</evidence>
<organism evidence="1 2">
    <name type="scientific">Halomarina oriensis</name>
    <dbReference type="NCBI Taxonomy" id="671145"/>
    <lineage>
        <taxon>Archaea</taxon>
        <taxon>Methanobacteriati</taxon>
        <taxon>Methanobacteriota</taxon>
        <taxon>Stenosarchaea group</taxon>
        <taxon>Halobacteria</taxon>
        <taxon>Halobacteriales</taxon>
        <taxon>Natronomonadaceae</taxon>
        <taxon>Halomarina</taxon>
    </lineage>
</organism>
<name>A0A6B0GJ11_9EURY</name>
<reference evidence="1 2" key="1">
    <citation type="submission" date="2019-12" db="EMBL/GenBank/DDBJ databases">
        <title>Halocatena pleomorpha gen. nov. sp. nov., an extremely halophilic archaeon of family Halobacteriaceae isolated from saltpan soil.</title>
        <authorList>
            <person name="Pal Y."/>
            <person name="Verma A."/>
            <person name="Krishnamurthi S."/>
            <person name="Kumar P."/>
        </authorList>
    </citation>
    <scope>NUCLEOTIDE SEQUENCE [LARGE SCALE GENOMIC DNA]</scope>
    <source>
        <strain evidence="1 2">JCM 16495</strain>
    </source>
</reference>